<gene>
    <name evidence="1" type="ORF">METZ01_LOCUS182410</name>
</gene>
<organism evidence="1">
    <name type="scientific">marine metagenome</name>
    <dbReference type="NCBI Taxonomy" id="408172"/>
    <lineage>
        <taxon>unclassified sequences</taxon>
        <taxon>metagenomes</taxon>
        <taxon>ecological metagenomes</taxon>
    </lineage>
</organism>
<proteinExistence type="predicted"/>
<accession>A0A382CTS5</accession>
<dbReference type="EMBL" id="UINC01036101">
    <property type="protein sequence ID" value="SVB29556.1"/>
    <property type="molecule type" value="Genomic_DNA"/>
</dbReference>
<dbReference type="AlphaFoldDB" id="A0A382CTS5"/>
<reference evidence="1" key="1">
    <citation type="submission" date="2018-05" db="EMBL/GenBank/DDBJ databases">
        <authorList>
            <person name="Lanie J.A."/>
            <person name="Ng W.-L."/>
            <person name="Kazmierczak K.M."/>
            <person name="Andrzejewski T.M."/>
            <person name="Davidsen T.M."/>
            <person name="Wayne K.J."/>
            <person name="Tettelin H."/>
            <person name="Glass J.I."/>
            <person name="Rusch D."/>
            <person name="Podicherti R."/>
            <person name="Tsui H.-C.T."/>
            <person name="Winkler M.E."/>
        </authorList>
    </citation>
    <scope>NUCLEOTIDE SEQUENCE</scope>
</reference>
<protein>
    <submittedName>
        <fullName evidence="1">Uncharacterized protein</fullName>
    </submittedName>
</protein>
<feature type="non-terminal residue" evidence="1">
    <location>
        <position position="96"/>
    </location>
</feature>
<sequence length="96" mass="11212">MSESEQNVPKGIRANYPKRPAIDEDAWAKIRASQERMKDREFVRFSIFKVDPAWRQLASVERDQHKDEFEALIASKVREMMIYSYALVGTRGDGDF</sequence>
<dbReference type="Gene3D" id="3.30.70.1030">
    <property type="entry name" value="Apc35880, domain 1"/>
    <property type="match status" value="1"/>
</dbReference>
<name>A0A382CTS5_9ZZZZ</name>
<evidence type="ECO:0000313" key="1">
    <source>
        <dbReference type="EMBL" id="SVB29556.1"/>
    </source>
</evidence>